<dbReference type="InterPro" id="IPR036864">
    <property type="entry name" value="Zn2-C6_fun-type_DNA-bd_sf"/>
</dbReference>
<keyword evidence="2" id="KW-0862">Zinc</keyword>
<feature type="region of interest" description="Disordered" evidence="7">
    <location>
        <begin position="181"/>
        <end position="205"/>
    </location>
</feature>
<evidence type="ECO:0000256" key="7">
    <source>
        <dbReference type="SAM" id="MobiDB-lite"/>
    </source>
</evidence>
<evidence type="ECO:0000256" key="2">
    <source>
        <dbReference type="ARBA" id="ARBA00022833"/>
    </source>
</evidence>
<evidence type="ECO:0000256" key="4">
    <source>
        <dbReference type="ARBA" id="ARBA00023125"/>
    </source>
</evidence>
<feature type="domain" description="Zn(2)-C6 fungal-type" evidence="8">
    <location>
        <begin position="22"/>
        <end position="55"/>
    </location>
</feature>
<dbReference type="SUPFAM" id="SSF57701">
    <property type="entry name" value="Zn2/Cys6 DNA-binding domain"/>
    <property type="match status" value="1"/>
</dbReference>
<dbReference type="Pfam" id="PF04082">
    <property type="entry name" value="Fungal_trans"/>
    <property type="match status" value="1"/>
</dbReference>
<keyword evidence="4" id="KW-0238">DNA-binding</keyword>
<protein>
    <recommendedName>
        <fullName evidence="8">Zn(2)-C6 fungal-type domain-containing protein</fullName>
    </recommendedName>
</protein>
<evidence type="ECO:0000256" key="6">
    <source>
        <dbReference type="ARBA" id="ARBA00023242"/>
    </source>
</evidence>
<dbReference type="RefSeq" id="XP_018690034.1">
    <property type="nucleotide sequence ID" value="XM_018840287.1"/>
</dbReference>
<dbReference type="SMART" id="SM00906">
    <property type="entry name" value="Fungal_trans"/>
    <property type="match status" value="1"/>
</dbReference>
<dbReference type="OrthoDB" id="4107818at2759"/>
<comment type="caution">
    <text evidence="9">The sequence shown here is derived from an EMBL/GenBank/DDBJ whole genome shotgun (WGS) entry which is preliminary data.</text>
</comment>
<name>A0A178ZA71_9EURO</name>
<dbReference type="PROSITE" id="PS50048">
    <property type="entry name" value="ZN2_CY6_FUNGAL_2"/>
    <property type="match status" value="1"/>
</dbReference>
<dbReference type="EMBL" id="LVYI01000008">
    <property type="protein sequence ID" value="OAP56667.1"/>
    <property type="molecule type" value="Genomic_DNA"/>
</dbReference>
<feature type="compositionally biased region" description="Polar residues" evidence="7">
    <location>
        <begin position="590"/>
        <end position="601"/>
    </location>
</feature>
<dbReference type="Pfam" id="PF00172">
    <property type="entry name" value="Zn_clus"/>
    <property type="match status" value="1"/>
</dbReference>
<accession>A0A178ZA71</accession>
<dbReference type="GO" id="GO:0006351">
    <property type="term" value="P:DNA-templated transcription"/>
    <property type="evidence" value="ECO:0007669"/>
    <property type="project" value="InterPro"/>
</dbReference>
<keyword evidence="3" id="KW-0805">Transcription regulation</keyword>
<keyword evidence="1" id="KW-0479">Metal-binding</keyword>
<dbReference type="GeneID" id="30012947"/>
<sequence>MPVDQPSPSDHVIRSQNRPAVACERCNRKKVRCDASVNGVPCTRCRRTISKDCRLLKWKRSRGPDGRYNTVSKPDAAIQVNPSGYPSILHSQPASRATTPVQSSVVPEFDIVRLVGAPGNRYAEPGSHGDLRIPSPSTTAAVDLSSRTPHDNGANFVGESWWAHYVLSTSAAAPTELHGFIGRPQTESSTRDSSSSSDAGLPADFPPPHLTRQLIEAYFRRFHIFCPILDRDSFLRSVRDGKVSHTLLRCVFFVASLHCEKYLLNLMGYSTRLEAEDDLFGRARAAFDADEASDRTTMILSSFLLHYYAGSRPRKYRDAMWWMSNAIRSAQSMGYHRSTKKSKMPEKDKVHWKRIWWCLYIRDRQVCLSLGPPMVINDLDFDVEDLTMDDFPNESIDTARYMVAQASLNKIVSNLFFCHCSPRQLSLSHDPSVRERARQQIQNALQEWLADWREPGPGDNSHLLNLILQLCYNYYIINLHQRLQRLSDPPFTDPEGSKLVLEAADRISAIVDDSLLHWTPERFPLIYVSAIFSAMTAQVADCGIACFEPANFSRRLRSPLLALKQFEQCYVVAQWIRHLFMGMVGRNQPRQSQIQSATTDQPHPPDRPEKGLRTELPCQASRSPANEDITPALYRGNDTTESLCSLSTTAGQLPNSATVRDLHRFPDSGPSLDVDMEAHVASDDYSPHRTMSTSVPAIYLGRCVPNSAYTRDGDDNYPTNPDPIDWTDLPFFEARGCHQSLHVLADLGLTEDPSNAWIHGELSSFQLADDNHWTGAK</sequence>
<dbReference type="STRING" id="1367422.A0A178ZA71"/>
<evidence type="ECO:0000256" key="1">
    <source>
        <dbReference type="ARBA" id="ARBA00022723"/>
    </source>
</evidence>
<dbReference type="PANTHER" id="PTHR47171">
    <property type="entry name" value="FARA-RELATED"/>
    <property type="match status" value="1"/>
</dbReference>
<dbReference type="Gene3D" id="4.10.240.10">
    <property type="entry name" value="Zn(2)-C6 fungal-type DNA-binding domain"/>
    <property type="match status" value="1"/>
</dbReference>
<proteinExistence type="predicted"/>
<evidence type="ECO:0000313" key="9">
    <source>
        <dbReference type="EMBL" id="OAP56667.1"/>
    </source>
</evidence>
<dbReference type="GO" id="GO:0008270">
    <property type="term" value="F:zinc ion binding"/>
    <property type="evidence" value="ECO:0007669"/>
    <property type="project" value="InterPro"/>
</dbReference>
<keyword evidence="10" id="KW-1185">Reference proteome</keyword>
<feature type="compositionally biased region" description="Basic and acidic residues" evidence="7">
    <location>
        <begin position="603"/>
        <end position="613"/>
    </location>
</feature>
<dbReference type="CDD" id="cd00067">
    <property type="entry name" value="GAL4"/>
    <property type="match status" value="1"/>
</dbReference>
<feature type="region of interest" description="Disordered" evidence="7">
    <location>
        <begin position="125"/>
        <end position="147"/>
    </location>
</feature>
<evidence type="ECO:0000256" key="5">
    <source>
        <dbReference type="ARBA" id="ARBA00023163"/>
    </source>
</evidence>
<dbReference type="CDD" id="cd12148">
    <property type="entry name" value="fungal_TF_MHR"/>
    <property type="match status" value="1"/>
</dbReference>
<organism evidence="9 10">
    <name type="scientific">Fonsecaea erecta</name>
    <dbReference type="NCBI Taxonomy" id="1367422"/>
    <lineage>
        <taxon>Eukaryota</taxon>
        <taxon>Fungi</taxon>
        <taxon>Dikarya</taxon>
        <taxon>Ascomycota</taxon>
        <taxon>Pezizomycotina</taxon>
        <taxon>Eurotiomycetes</taxon>
        <taxon>Chaetothyriomycetidae</taxon>
        <taxon>Chaetothyriales</taxon>
        <taxon>Herpotrichiellaceae</taxon>
        <taxon>Fonsecaea</taxon>
    </lineage>
</organism>
<dbReference type="InterPro" id="IPR007219">
    <property type="entry name" value="XnlR_reg_dom"/>
</dbReference>
<dbReference type="Proteomes" id="UP000078343">
    <property type="component" value="Unassembled WGS sequence"/>
</dbReference>
<gene>
    <name evidence="9" type="ORF">AYL99_08779</name>
</gene>
<reference evidence="9 10" key="1">
    <citation type="submission" date="2016-04" db="EMBL/GenBank/DDBJ databases">
        <title>Draft genome of Fonsecaea erecta CBS 125763.</title>
        <authorList>
            <person name="Weiss V.A."/>
            <person name="Vicente V.A."/>
            <person name="Raittz R.T."/>
            <person name="Moreno L.F."/>
            <person name="De Souza E.M."/>
            <person name="Pedrosa F.O."/>
            <person name="Steffens M.B."/>
            <person name="Faoro H."/>
            <person name="Tadra-Sfeir M.Z."/>
            <person name="Najafzadeh M.J."/>
            <person name="Felipe M.S."/>
            <person name="Teixeira M."/>
            <person name="Sun J."/>
            <person name="Xi L."/>
            <person name="Gomes R."/>
            <person name="De Azevedo C.M."/>
            <person name="Salgado C.G."/>
            <person name="Da Silva M.B."/>
            <person name="Nascimento M.F."/>
            <person name="Queiroz-Telles F."/>
            <person name="Attili D.S."/>
            <person name="Gorbushina A."/>
        </authorList>
    </citation>
    <scope>NUCLEOTIDE SEQUENCE [LARGE SCALE GENOMIC DNA]</scope>
    <source>
        <strain evidence="9 10">CBS 125763</strain>
    </source>
</reference>
<keyword evidence="5" id="KW-0804">Transcription</keyword>
<dbReference type="GO" id="GO:0000981">
    <property type="term" value="F:DNA-binding transcription factor activity, RNA polymerase II-specific"/>
    <property type="evidence" value="ECO:0007669"/>
    <property type="project" value="InterPro"/>
</dbReference>
<dbReference type="AlphaFoldDB" id="A0A178ZA71"/>
<dbReference type="GO" id="GO:0003677">
    <property type="term" value="F:DNA binding"/>
    <property type="evidence" value="ECO:0007669"/>
    <property type="project" value="UniProtKB-KW"/>
</dbReference>
<evidence type="ECO:0000259" key="8">
    <source>
        <dbReference type="PROSITE" id="PS50048"/>
    </source>
</evidence>
<keyword evidence="6" id="KW-0539">Nucleus</keyword>
<dbReference type="InterPro" id="IPR001138">
    <property type="entry name" value="Zn2Cys6_DnaBD"/>
</dbReference>
<evidence type="ECO:0000256" key="3">
    <source>
        <dbReference type="ARBA" id="ARBA00023015"/>
    </source>
</evidence>
<dbReference type="InterPro" id="IPR052073">
    <property type="entry name" value="Amide_Lactam_Regulators"/>
</dbReference>
<feature type="region of interest" description="Disordered" evidence="7">
    <location>
        <begin position="590"/>
        <end position="633"/>
    </location>
</feature>
<evidence type="ECO:0000313" key="10">
    <source>
        <dbReference type="Proteomes" id="UP000078343"/>
    </source>
</evidence>
<dbReference type="PANTHER" id="PTHR47171:SF1">
    <property type="entry name" value="ZN(II)2CYS6 TRANSCRIPTION FACTOR (EUROFUNG)"/>
    <property type="match status" value="1"/>
</dbReference>